<evidence type="ECO:0000313" key="6">
    <source>
        <dbReference type="EMBL" id="RST93991.1"/>
    </source>
</evidence>
<dbReference type="AlphaFoldDB" id="A0A429ZJX8"/>
<dbReference type="InterPro" id="IPR036634">
    <property type="entry name" value="PRD_sf"/>
</dbReference>
<evidence type="ECO:0000256" key="2">
    <source>
        <dbReference type="ARBA" id="ARBA00023015"/>
    </source>
</evidence>
<sequence length="604" mass="70009">MKEKLLLTYYLQQNRLIKLTEIARDFRISQRKAQMLIQDFNYFSRKTGCLLKARTNLGYELIVQDAPKMADFIKETASSVAYLNPNHRRLLTQIYLVSQTSYVSSSQLSDYLGASKSTITADLKALAPKMAAFQLEITAKTYYGLRVTGSELNKRLCLIKAVNLLPVMTLEEELGDYQVSEAFQQAVRELFGDYQVNLTESVFLTIVQYMVVMVERLATGQKLTYSLEMKNQQLASLQEPLKALLENWYQIDLPKVEINYLIDYIGDQLMTYQAEDLEYERVTEQAFVRLSQKLGLRGQTEPSFFKKLSKHLLNLSKRLTYGTQILFPQRNEYYQGHFFEIYLTQAFLAELSLEITLTSITIDEVLYVSLYFKAWLLETGEVFDIYRKKVAVMMESRSGSYLLKTQLEHDYPSLSVTIFDEINLLRIREKISNYDLVMTSKVINQQLQKRYPSILQITDYLSTKEHQLIEKRIKELFEWPALTGLLHSSNYQRAQVKSDQNWQQQEPLLIVEGLFACQLRIVKEISNSQLVIEQFSQPIIISDKKVFVLLSLSYEKSQLKVVKNVCQALENITKSSLLKGELLSCQNGEAFIDILRRGYLEKVV</sequence>
<dbReference type="PANTHER" id="PTHR30185">
    <property type="entry name" value="CRYPTIC BETA-GLUCOSIDE BGL OPERON ANTITERMINATOR"/>
    <property type="match status" value="1"/>
</dbReference>
<organism evidence="6 7">
    <name type="scientific">Vagococcus salmoninarum</name>
    <dbReference type="NCBI Taxonomy" id="2739"/>
    <lineage>
        <taxon>Bacteria</taxon>
        <taxon>Bacillati</taxon>
        <taxon>Bacillota</taxon>
        <taxon>Bacilli</taxon>
        <taxon>Lactobacillales</taxon>
        <taxon>Enterococcaceae</taxon>
        <taxon>Vagococcus</taxon>
    </lineage>
</organism>
<accession>A0A429ZJX8</accession>
<dbReference type="GO" id="GO:0006355">
    <property type="term" value="P:regulation of DNA-templated transcription"/>
    <property type="evidence" value="ECO:0007669"/>
    <property type="project" value="InterPro"/>
</dbReference>
<comment type="caution">
    <text evidence="6">The sequence shown here is derived from an EMBL/GenBank/DDBJ whole genome shotgun (WGS) entry which is preliminary data.</text>
</comment>
<dbReference type="InterPro" id="IPR011608">
    <property type="entry name" value="PRD"/>
</dbReference>
<feature type="domain" description="PRD" evidence="5">
    <location>
        <begin position="274"/>
        <end position="382"/>
    </location>
</feature>
<proteinExistence type="predicted"/>
<protein>
    <recommendedName>
        <fullName evidence="5">PRD domain-containing protein</fullName>
    </recommendedName>
</protein>
<dbReference type="PROSITE" id="PS51372">
    <property type="entry name" value="PRD_2"/>
    <property type="match status" value="1"/>
</dbReference>
<evidence type="ECO:0000256" key="4">
    <source>
        <dbReference type="ARBA" id="ARBA00023163"/>
    </source>
</evidence>
<dbReference type="SUPFAM" id="SSF63520">
    <property type="entry name" value="PTS-regulatory domain, PRD"/>
    <property type="match status" value="2"/>
</dbReference>
<dbReference type="GeneID" id="98568919"/>
<keyword evidence="1" id="KW-0677">Repeat</keyword>
<dbReference type="PANTHER" id="PTHR30185:SF18">
    <property type="entry name" value="TRANSCRIPTIONAL REGULATOR MTLR"/>
    <property type="match status" value="1"/>
</dbReference>
<dbReference type="RefSeq" id="WP_126781133.1">
    <property type="nucleotide sequence ID" value="NZ_NGJU01000017.1"/>
</dbReference>
<evidence type="ECO:0000256" key="1">
    <source>
        <dbReference type="ARBA" id="ARBA00022737"/>
    </source>
</evidence>
<evidence type="ECO:0000256" key="3">
    <source>
        <dbReference type="ARBA" id="ARBA00023159"/>
    </source>
</evidence>
<keyword evidence="7" id="KW-1185">Reference proteome</keyword>
<dbReference type="OrthoDB" id="3239954at2"/>
<keyword evidence="4" id="KW-0804">Transcription</keyword>
<dbReference type="Pfam" id="PF05043">
    <property type="entry name" value="Mga"/>
    <property type="match status" value="1"/>
</dbReference>
<gene>
    <name evidence="6" type="ORF">CBF35_11085</name>
</gene>
<reference evidence="6 7" key="1">
    <citation type="submission" date="2017-05" db="EMBL/GenBank/DDBJ databases">
        <title>Vagococcus spp. assemblies.</title>
        <authorList>
            <person name="Gulvik C.A."/>
        </authorList>
    </citation>
    <scope>NUCLEOTIDE SEQUENCE [LARGE SCALE GENOMIC DNA]</scope>
    <source>
        <strain evidence="6 7">NCFB 2777</strain>
    </source>
</reference>
<keyword evidence="2" id="KW-0805">Transcription regulation</keyword>
<dbReference type="InterPro" id="IPR007737">
    <property type="entry name" value="Mga_HTH"/>
</dbReference>
<dbReference type="Proteomes" id="UP000287239">
    <property type="component" value="Unassembled WGS sequence"/>
</dbReference>
<keyword evidence="3" id="KW-0010">Activator</keyword>
<dbReference type="InterPro" id="IPR050661">
    <property type="entry name" value="BglG_antiterminators"/>
</dbReference>
<name>A0A429ZJX8_9ENTE</name>
<evidence type="ECO:0000259" key="5">
    <source>
        <dbReference type="PROSITE" id="PS51372"/>
    </source>
</evidence>
<dbReference type="EMBL" id="NGJU01000017">
    <property type="protein sequence ID" value="RST93991.1"/>
    <property type="molecule type" value="Genomic_DNA"/>
</dbReference>
<evidence type="ECO:0000313" key="7">
    <source>
        <dbReference type="Proteomes" id="UP000287239"/>
    </source>
</evidence>